<reference evidence="1 2" key="1">
    <citation type="journal article" date="2023" name="Nucleic Acids Res.">
        <title>The hologenome of Daphnia magna reveals possible DNA methylation and microbiome-mediated evolution of the host genome.</title>
        <authorList>
            <person name="Chaturvedi A."/>
            <person name="Li X."/>
            <person name="Dhandapani V."/>
            <person name="Marshall H."/>
            <person name="Kissane S."/>
            <person name="Cuenca-Cambronero M."/>
            <person name="Asole G."/>
            <person name="Calvet F."/>
            <person name="Ruiz-Romero M."/>
            <person name="Marangio P."/>
            <person name="Guigo R."/>
            <person name="Rago D."/>
            <person name="Mirbahai L."/>
            <person name="Eastwood N."/>
            <person name="Colbourne J.K."/>
            <person name="Zhou J."/>
            <person name="Mallon E."/>
            <person name="Orsini L."/>
        </authorList>
    </citation>
    <scope>NUCLEOTIDE SEQUENCE [LARGE SCALE GENOMIC DNA]</scope>
    <source>
        <strain evidence="1">LRV0_1</strain>
    </source>
</reference>
<dbReference type="Proteomes" id="UP001234178">
    <property type="component" value="Unassembled WGS sequence"/>
</dbReference>
<name>A0ABQ9YVT5_9CRUS</name>
<accession>A0ABQ9YVT5</accession>
<proteinExistence type="predicted"/>
<sequence length="87" mass="9924">MFSLGKIHFGHVIFRVDFTIAIVHYVLSSPELHLMKLSLQQQLNAAMLCLEFLELDEALLFSPGRIVVYPINLDADHHRSHVVGRDV</sequence>
<keyword evidence="2" id="KW-1185">Reference proteome</keyword>
<protein>
    <submittedName>
        <fullName evidence="1">Uncharacterized protein</fullName>
    </submittedName>
</protein>
<organism evidence="1 2">
    <name type="scientific">Daphnia magna</name>
    <dbReference type="NCBI Taxonomy" id="35525"/>
    <lineage>
        <taxon>Eukaryota</taxon>
        <taxon>Metazoa</taxon>
        <taxon>Ecdysozoa</taxon>
        <taxon>Arthropoda</taxon>
        <taxon>Crustacea</taxon>
        <taxon>Branchiopoda</taxon>
        <taxon>Diplostraca</taxon>
        <taxon>Cladocera</taxon>
        <taxon>Anomopoda</taxon>
        <taxon>Daphniidae</taxon>
        <taxon>Daphnia</taxon>
    </lineage>
</organism>
<dbReference type="EMBL" id="JAOYFB010000001">
    <property type="protein sequence ID" value="KAK4004753.1"/>
    <property type="molecule type" value="Genomic_DNA"/>
</dbReference>
<evidence type="ECO:0000313" key="2">
    <source>
        <dbReference type="Proteomes" id="UP001234178"/>
    </source>
</evidence>
<gene>
    <name evidence="1" type="ORF">OUZ56_006478</name>
</gene>
<evidence type="ECO:0000313" key="1">
    <source>
        <dbReference type="EMBL" id="KAK4004753.1"/>
    </source>
</evidence>
<comment type="caution">
    <text evidence="1">The sequence shown here is derived from an EMBL/GenBank/DDBJ whole genome shotgun (WGS) entry which is preliminary data.</text>
</comment>